<evidence type="ECO:0000313" key="3">
    <source>
        <dbReference type="Proteomes" id="UP000000845"/>
    </source>
</evidence>
<name>D1AM38_SEBTE</name>
<protein>
    <submittedName>
        <fullName evidence="2">Uncharacterized protein</fullName>
    </submittedName>
</protein>
<proteinExistence type="predicted"/>
<organism evidence="2 3">
    <name type="scientific">Sebaldella termitidis (strain ATCC 33386 / NCTC 11300)</name>
    <dbReference type="NCBI Taxonomy" id="526218"/>
    <lineage>
        <taxon>Bacteria</taxon>
        <taxon>Fusobacteriati</taxon>
        <taxon>Fusobacteriota</taxon>
        <taxon>Fusobacteriia</taxon>
        <taxon>Fusobacteriales</taxon>
        <taxon>Leptotrichiaceae</taxon>
        <taxon>Sebaldella</taxon>
    </lineage>
</organism>
<accession>D1AM38</accession>
<gene>
    <name evidence="2" type="ordered locus">Sterm_2562</name>
</gene>
<reference evidence="2 3" key="2">
    <citation type="journal article" date="2010" name="Stand. Genomic Sci.">
        <title>Complete genome sequence of Sebaldella termitidis type strain (NCTC 11300).</title>
        <authorList>
            <person name="Harmon-Smith M."/>
            <person name="Celia L."/>
            <person name="Chertkov O."/>
            <person name="Lapidus A."/>
            <person name="Copeland A."/>
            <person name="Glavina Del Rio T."/>
            <person name="Nolan M."/>
            <person name="Lucas S."/>
            <person name="Tice H."/>
            <person name="Cheng J.F."/>
            <person name="Han C."/>
            <person name="Detter J.C."/>
            <person name="Bruce D."/>
            <person name="Goodwin L."/>
            <person name="Pitluck S."/>
            <person name="Pati A."/>
            <person name="Liolios K."/>
            <person name="Ivanova N."/>
            <person name="Mavromatis K."/>
            <person name="Mikhailova N."/>
            <person name="Chen A."/>
            <person name="Palaniappan K."/>
            <person name="Land M."/>
            <person name="Hauser L."/>
            <person name="Chang Y.J."/>
            <person name="Jeffries C.D."/>
            <person name="Brettin T."/>
            <person name="Goker M."/>
            <person name="Beck B."/>
            <person name="Bristow J."/>
            <person name="Eisen J.A."/>
            <person name="Markowitz V."/>
            <person name="Hugenholtz P."/>
            <person name="Kyrpides N.C."/>
            <person name="Klenk H.P."/>
            <person name="Chen F."/>
        </authorList>
    </citation>
    <scope>NUCLEOTIDE SEQUENCE [LARGE SCALE GENOMIC DNA]</scope>
    <source>
        <strain evidence="3">ATCC 33386 / NCTC 11300</strain>
    </source>
</reference>
<feature type="transmembrane region" description="Helical" evidence="1">
    <location>
        <begin position="6"/>
        <end position="25"/>
    </location>
</feature>
<reference evidence="3" key="1">
    <citation type="submission" date="2009-09" db="EMBL/GenBank/DDBJ databases">
        <title>The complete chromosome of Sebaldella termitidis ATCC 33386.</title>
        <authorList>
            <consortium name="US DOE Joint Genome Institute (JGI-PGF)"/>
            <person name="Lucas S."/>
            <person name="Copeland A."/>
            <person name="Lapidus A."/>
            <person name="Glavina del Rio T."/>
            <person name="Dalin E."/>
            <person name="Tice H."/>
            <person name="Bruce D."/>
            <person name="Goodwin L."/>
            <person name="Pitluck S."/>
            <person name="Kyrpides N."/>
            <person name="Mavromatis K."/>
            <person name="Ivanova N."/>
            <person name="Mikhailova N."/>
            <person name="Sims D."/>
            <person name="Meincke L."/>
            <person name="Brettin T."/>
            <person name="Detter J.C."/>
            <person name="Han C."/>
            <person name="Larimer F."/>
            <person name="Land M."/>
            <person name="Hauser L."/>
            <person name="Markowitz V."/>
            <person name="Cheng J.F."/>
            <person name="Hugenholtz P."/>
            <person name="Woyke T."/>
            <person name="Wu D."/>
            <person name="Eisen J.A."/>
        </authorList>
    </citation>
    <scope>NUCLEOTIDE SEQUENCE [LARGE SCALE GENOMIC DNA]</scope>
    <source>
        <strain evidence="3">ATCC 33386 / NCTC 11300</strain>
    </source>
</reference>
<dbReference type="KEGG" id="str:Sterm_2562"/>
<feature type="transmembrane region" description="Helical" evidence="1">
    <location>
        <begin position="133"/>
        <end position="158"/>
    </location>
</feature>
<evidence type="ECO:0000256" key="1">
    <source>
        <dbReference type="SAM" id="Phobius"/>
    </source>
</evidence>
<keyword evidence="3" id="KW-1185">Reference proteome</keyword>
<evidence type="ECO:0000313" key="2">
    <source>
        <dbReference type="EMBL" id="ACZ09412.1"/>
    </source>
</evidence>
<keyword evidence="1" id="KW-0472">Membrane</keyword>
<keyword evidence="1" id="KW-1133">Transmembrane helix</keyword>
<keyword evidence="1" id="KW-0812">Transmembrane</keyword>
<sequence>MYIKIFFSFLLSGIMIQFFKIYNVIHNLNLLKNFKRYFFIIFNQMYFQKSKSNLKYIQHTGYRKLAHSTKTIRFFPEFDRNLKLYSKLHSFMKINETLCPNEQEEKIHKFGISFYDEIISNITFHHEKLDKEILFLFNPFILIFNSIKFIISFLLNFFDFKFSARSVNLFSFFITLFIFLIGYIKIYYLFIV</sequence>
<dbReference type="AlphaFoldDB" id="D1AM38"/>
<dbReference type="HOGENOM" id="CLU_1414293_0_0_0"/>
<feature type="transmembrane region" description="Helical" evidence="1">
    <location>
        <begin position="170"/>
        <end position="190"/>
    </location>
</feature>
<dbReference type="Proteomes" id="UP000000845">
    <property type="component" value="Chromosome"/>
</dbReference>
<dbReference type="EMBL" id="CP001739">
    <property type="protein sequence ID" value="ACZ09412.1"/>
    <property type="molecule type" value="Genomic_DNA"/>
</dbReference>